<comment type="subcellular location">
    <subcellularLocation>
        <location evidence="1">Cell outer membrane</location>
    </subcellularLocation>
</comment>
<evidence type="ECO:0000256" key="3">
    <source>
        <dbReference type="ARBA" id="ARBA00022448"/>
    </source>
</evidence>
<dbReference type="SUPFAM" id="SSF56954">
    <property type="entry name" value="Outer membrane efflux proteins (OEP)"/>
    <property type="match status" value="1"/>
</dbReference>
<organism evidence="9 10">
    <name type="scientific">Flavobacterium cerinum</name>
    <dbReference type="NCBI Taxonomy" id="2502784"/>
    <lineage>
        <taxon>Bacteria</taxon>
        <taxon>Pseudomonadati</taxon>
        <taxon>Bacteroidota</taxon>
        <taxon>Flavobacteriia</taxon>
        <taxon>Flavobacteriales</taxon>
        <taxon>Flavobacteriaceae</taxon>
        <taxon>Flavobacterium</taxon>
    </lineage>
</organism>
<reference evidence="9" key="1">
    <citation type="submission" date="2022-07" db="EMBL/GenBank/DDBJ databases">
        <title>Isolation, identification, and degradation of a PFOSA degrading strain from sewage treatment plant.</title>
        <authorList>
            <person name="Zhang L."/>
            <person name="Huo Y."/>
        </authorList>
    </citation>
    <scope>NUCLEOTIDE SEQUENCE</scope>
    <source>
        <strain evidence="9">C1</strain>
    </source>
</reference>
<keyword evidence="3" id="KW-0813">Transport</keyword>
<keyword evidence="4" id="KW-1134">Transmembrane beta strand</keyword>
<evidence type="ECO:0000256" key="6">
    <source>
        <dbReference type="ARBA" id="ARBA00023136"/>
    </source>
</evidence>
<feature type="coiled-coil region" evidence="8">
    <location>
        <begin position="369"/>
        <end position="396"/>
    </location>
</feature>
<name>A0ABY5IV82_9FLAO</name>
<keyword evidence="8" id="KW-0175">Coiled coil</keyword>
<evidence type="ECO:0000256" key="7">
    <source>
        <dbReference type="ARBA" id="ARBA00023237"/>
    </source>
</evidence>
<dbReference type="PANTHER" id="PTHR30026:SF20">
    <property type="entry name" value="OUTER MEMBRANE PROTEIN TOLC"/>
    <property type="match status" value="1"/>
</dbReference>
<keyword evidence="6" id="KW-0472">Membrane</keyword>
<dbReference type="Pfam" id="PF02321">
    <property type="entry name" value="OEP"/>
    <property type="match status" value="2"/>
</dbReference>
<proteinExistence type="inferred from homology"/>
<evidence type="ECO:0000256" key="8">
    <source>
        <dbReference type="SAM" id="Coils"/>
    </source>
</evidence>
<evidence type="ECO:0000256" key="2">
    <source>
        <dbReference type="ARBA" id="ARBA00007613"/>
    </source>
</evidence>
<dbReference type="InterPro" id="IPR003423">
    <property type="entry name" value="OMP_efflux"/>
</dbReference>
<evidence type="ECO:0000256" key="1">
    <source>
        <dbReference type="ARBA" id="ARBA00004442"/>
    </source>
</evidence>
<evidence type="ECO:0000313" key="10">
    <source>
        <dbReference type="Proteomes" id="UP001059844"/>
    </source>
</evidence>
<evidence type="ECO:0000313" key="9">
    <source>
        <dbReference type="EMBL" id="UUC46559.1"/>
    </source>
</evidence>
<accession>A0ABY5IV82</accession>
<evidence type="ECO:0000256" key="4">
    <source>
        <dbReference type="ARBA" id="ARBA00022452"/>
    </source>
</evidence>
<evidence type="ECO:0000256" key="5">
    <source>
        <dbReference type="ARBA" id="ARBA00022692"/>
    </source>
</evidence>
<protein>
    <submittedName>
        <fullName evidence="9">TolC family protein</fullName>
    </submittedName>
</protein>
<dbReference type="EMBL" id="CP101751">
    <property type="protein sequence ID" value="UUC46559.1"/>
    <property type="molecule type" value="Genomic_DNA"/>
</dbReference>
<keyword evidence="10" id="KW-1185">Reference proteome</keyword>
<keyword evidence="5" id="KW-0812">Transmembrane</keyword>
<keyword evidence="7" id="KW-0998">Cell outer membrane</keyword>
<dbReference type="Gene3D" id="1.20.1600.10">
    <property type="entry name" value="Outer membrane efflux proteins (OEP)"/>
    <property type="match status" value="1"/>
</dbReference>
<dbReference type="RefSeq" id="WP_256552223.1">
    <property type="nucleotide sequence ID" value="NZ_CP101751.1"/>
</dbReference>
<gene>
    <name evidence="9" type="ORF">NOX80_04995</name>
</gene>
<dbReference type="PANTHER" id="PTHR30026">
    <property type="entry name" value="OUTER MEMBRANE PROTEIN TOLC"/>
    <property type="match status" value="1"/>
</dbReference>
<comment type="similarity">
    <text evidence="2">Belongs to the outer membrane factor (OMF) (TC 1.B.17) family.</text>
</comment>
<dbReference type="InterPro" id="IPR051906">
    <property type="entry name" value="TolC-like"/>
</dbReference>
<sequence length="445" mass="49365">MKSYIISGLTVISIFHTVYIQGQDTTQQLPTIWNLEQCISYSKEKNIQINTLRLTTKTSEQDLLLAKAAKFPNLSGSASQTYTNAKNADLVVGGFQTQSTFAGNYSLGTSVTLYNGGYLNQNIKQKKLLIETAEYNAKAAENDIALQITQAYLTILLTKENSVYLNEILTTSKAQLKLGELKYNAGSIAKKDLVQLKAQLATDNYNLISSQNTEKQNTLTLKQLLQLPSGYTLNIQKPDTLIAILPVINLAEAQKLALEQRPEVKSSQLATETAELELTKSKAGYQPILSASGSIASGYSDNQQTAFATQLDNNFYQRLGLSLSIPIFNNRIAKTNVEKSKIAIDQSKLNLTNTETILAQQVEQAYINALNAQSQYTAAQEQLDANKENYRIANEQLRLGGITTVDYLLQKNLYVQAFQNFIQAKFNAVVSLKIYDFYKGEPIKL</sequence>
<dbReference type="Proteomes" id="UP001059844">
    <property type="component" value="Chromosome"/>
</dbReference>